<dbReference type="InterPro" id="IPR036526">
    <property type="entry name" value="C-N_Hydrolase_sf"/>
</dbReference>
<name>A0A4Q4ZMJ5_9ACTN</name>
<evidence type="ECO:0000313" key="4">
    <source>
        <dbReference type="Proteomes" id="UP000295198"/>
    </source>
</evidence>
<dbReference type="RefSeq" id="WP_134713555.1">
    <property type="nucleotide sequence ID" value="NZ_SDKM01000002.1"/>
</dbReference>
<dbReference type="PROSITE" id="PS50263">
    <property type="entry name" value="CN_HYDROLASE"/>
    <property type="match status" value="1"/>
</dbReference>
<dbReference type="OrthoDB" id="9811121at2"/>
<keyword evidence="3" id="KW-0378">Hydrolase</keyword>
<dbReference type="Proteomes" id="UP000295198">
    <property type="component" value="Unassembled WGS sequence"/>
</dbReference>
<dbReference type="AlphaFoldDB" id="A0A4Q4ZMJ5"/>
<feature type="domain" description="CN hydrolase" evidence="2">
    <location>
        <begin position="5"/>
        <end position="245"/>
    </location>
</feature>
<dbReference type="GO" id="GO:0016787">
    <property type="term" value="F:hydrolase activity"/>
    <property type="evidence" value="ECO:0007669"/>
    <property type="project" value="UniProtKB-KW"/>
</dbReference>
<protein>
    <submittedName>
        <fullName evidence="3">Carbon-nitrogen hydrolase family protein</fullName>
    </submittedName>
</protein>
<dbReference type="CDD" id="cd07581">
    <property type="entry name" value="nitrilase_3"/>
    <property type="match status" value="1"/>
</dbReference>
<dbReference type="InterPro" id="IPR003010">
    <property type="entry name" value="C-N_Hydrolase"/>
</dbReference>
<dbReference type="PROSITE" id="PS01227">
    <property type="entry name" value="UPF0012"/>
    <property type="match status" value="1"/>
</dbReference>
<dbReference type="PANTHER" id="PTHR23088">
    <property type="entry name" value="NITRILASE-RELATED"/>
    <property type="match status" value="1"/>
</dbReference>
<accession>A0A4Q4ZMJ5</accession>
<proteinExistence type="inferred from homology"/>
<dbReference type="PANTHER" id="PTHR23088:SF27">
    <property type="entry name" value="DEAMINATED GLUTATHIONE AMIDASE"/>
    <property type="match status" value="1"/>
</dbReference>
<dbReference type="EMBL" id="SDKM01000002">
    <property type="protein sequence ID" value="RYP88684.1"/>
    <property type="molecule type" value="Genomic_DNA"/>
</dbReference>
<dbReference type="SUPFAM" id="SSF56317">
    <property type="entry name" value="Carbon-nitrogen hydrolase"/>
    <property type="match status" value="1"/>
</dbReference>
<evidence type="ECO:0000256" key="1">
    <source>
        <dbReference type="ARBA" id="ARBA00010613"/>
    </source>
</evidence>
<organism evidence="3 4">
    <name type="scientific">Nocardioides guangzhouensis</name>
    <dbReference type="NCBI Taxonomy" id="2497878"/>
    <lineage>
        <taxon>Bacteria</taxon>
        <taxon>Bacillati</taxon>
        <taxon>Actinomycetota</taxon>
        <taxon>Actinomycetes</taxon>
        <taxon>Propionibacteriales</taxon>
        <taxon>Nocardioidaceae</taxon>
        <taxon>Nocardioides</taxon>
    </lineage>
</organism>
<evidence type="ECO:0000259" key="2">
    <source>
        <dbReference type="PROSITE" id="PS50263"/>
    </source>
</evidence>
<dbReference type="InterPro" id="IPR001110">
    <property type="entry name" value="UPF0012_CS"/>
</dbReference>
<gene>
    <name evidence="3" type="ORF">EKO23_02025</name>
</gene>
<evidence type="ECO:0000313" key="3">
    <source>
        <dbReference type="EMBL" id="RYP88684.1"/>
    </source>
</evidence>
<dbReference type="Pfam" id="PF00795">
    <property type="entry name" value="CN_hydrolase"/>
    <property type="match status" value="1"/>
</dbReference>
<dbReference type="Gene3D" id="3.60.110.10">
    <property type="entry name" value="Carbon-nitrogen hydrolase"/>
    <property type="match status" value="1"/>
</dbReference>
<reference evidence="3 4" key="1">
    <citation type="submission" date="2019-01" db="EMBL/GenBank/DDBJ databases">
        <title>Nocardioides guangzhouensis sp. nov., an actinobacterium isolated from soil.</title>
        <authorList>
            <person name="Fu Y."/>
            <person name="Cai Y."/>
            <person name="Lin Z."/>
            <person name="Chen P."/>
        </authorList>
    </citation>
    <scope>NUCLEOTIDE SEQUENCE [LARGE SCALE GENOMIC DNA]</scope>
    <source>
        <strain evidence="3 4">130</strain>
    </source>
</reference>
<keyword evidence="4" id="KW-1185">Reference proteome</keyword>
<comment type="similarity">
    <text evidence="1">Belongs to the carbon-nitrogen hydrolase superfamily. NIT1/NIT2 family.</text>
</comment>
<sequence length="266" mass="28615">MAEELRVALVQRASSTDPAENRAALADLQADPALDADLVVLPEAFARDFGKPGEDVSGDAEPLDGPFAEAVAKLAGQDRTVVAGMFESSDDPARPYNTLVVRGRTESAYRKIHLYDSFGYRESDRLTAGPWQPTVVEVEGWQVGLMTCYDLRFPELARALVDAGAEVLVVPAAWVPGRDEAEHARKVDHWRTLARARAIENTTYVVAVGQAAPRYTGHSLVVDPDGGLLADPGPDPAVVTAVLSRPALVRARSTNPSLSNRRHLAG</sequence>
<comment type="caution">
    <text evidence="3">The sequence shown here is derived from an EMBL/GenBank/DDBJ whole genome shotgun (WGS) entry which is preliminary data.</text>
</comment>